<evidence type="ECO:0000313" key="3">
    <source>
        <dbReference type="WBParaSite" id="Csp11.Scaffold630.g18449.t1"/>
    </source>
</evidence>
<dbReference type="Proteomes" id="UP000095282">
    <property type="component" value="Unplaced"/>
</dbReference>
<evidence type="ECO:0000313" key="2">
    <source>
        <dbReference type="Proteomes" id="UP000095282"/>
    </source>
</evidence>
<keyword evidence="2" id="KW-1185">Reference proteome</keyword>
<dbReference type="STRING" id="1561998.A0A1I7UQW8"/>
<reference evidence="3" key="1">
    <citation type="submission" date="2016-11" db="UniProtKB">
        <authorList>
            <consortium name="WormBaseParasite"/>
        </authorList>
    </citation>
    <scope>IDENTIFICATION</scope>
</reference>
<proteinExistence type="predicted"/>
<name>A0A1I7UQW8_9PELO</name>
<feature type="compositionally biased region" description="Low complexity" evidence="1">
    <location>
        <begin position="17"/>
        <end position="29"/>
    </location>
</feature>
<dbReference type="WBParaSite" id="Csp11.Scaffold630.g18449.t1">
    <property type="protein sequence ID" value="Csp11.Scaffold630.g18449.t1"/>
    <property type="gene ID" value="Csp11.Scaffold630.g18449"/>
</dbReference>
<organism evidence="2 3">
    <name type="scientific">Caenorhabditis tropicalis</name>
    <dbReference type="NCBI Taxonomy" id="1561998"/>
    <lineage>
        <taxon>Eukaryota</taxon>
        <taxon>Metazoa</taxon>
        <taxon>Ecdysozoa</taxon>
        <taxon>Nematoda</taxon>
        <taxon>Chromadorea</taxon>
        <taxon>Rhabditida</taxon>
        <taxon>Rhabditina</taxon>
        <taxon>Rhabditomorpha</taxon>
        <taxon>Rhabditoidea</taxon>
        <taxon>Rhabditidae</taxon>
        <taxon>Peloderinae</taxon>
        <taxon>Caenorhabditis</taxon>
    </lineage>
</organism>
<feature type="region of interest" description="Disordered" evidence="1">
    <location>
        <begin position="1"/>
        <end position="30"/>
    </location>
</feature>
<protein>
    <submittedName>
        <fullName evidence="3">RING-type E3 ubiquitin transferase</fullName>
    </submittedName>
</protein>
<sequence length="203" mass="22976">MPGVIKTQSSHHRRNKPGIGPAASAGRPSAPRDPGIGCTLWRCIGNSLWRFLSTLVGVCRMVGDQTEEVCREIRLLENEDPGKSFIIFAHSNEVVNRINQWKIDNSRRAITLEAKPMSPGLPSCGFKLRCKKMEAIKVVIGMKMMITFNLKKENLANGPKKYVEMYFQTCSNWKSDWIVKKSSQIVSILSLLRDVRPKQNLEF</sequence>
<evidence type="ECO:0000256" key="1">
    <source>
        <dbReference type="SAM" id="MobiDB-lite"/>
    </source>
</evidence>
<dbReference type="AlphaFoldDB" id="A0A1I7UQW8"/>
<accession>A0A1I7UQW8</accession>